<evidence type="ECO:0000313" key="3">
    <source>
        <dbReference type="Proteomes" id="UP000652427"/>
    </source>
</evidence>
<dbReference type="Proteomes" id="UP000652427">
    <property type="component" value="Unassembled WGS sequence"/>
</dbReference>
<organism evidence="2 3">
    <name type="scientific">Parasphingorhabdus flavimaris</name>
    <dbReference type="NCBI Taxonomy" id="266812"/>
    <lineage>
        <taxon>Bacteria</taxon>
        <taxon>Pseudomonadati</taxon>
        <taxon>Pseudomonadota</taxon>
        <taxon>Alphaproteobacteria</taxon>
        <taxon>Sphingomonadales</taxon>
        <taxon>Sphingomonadaceae</taxon>
        <taxon>Parasphingorhabdus</taxon>
    </lineage>
</organism>
<gene>
    <name evidence="2" type="ORF">HUO14_09945</name>
</gene>
<name>A0ABX2N3H6_9SPHN</name>
<dbReference type="RefSeq" id="WP_176279750.1">
    <property type="nucleotide sequence ID" value="NZ_JABWMH010000003.1"/>
</dbReference>
<protein>
    <submittedName>
        <fullName evidence="2">Aa3-type cytochrome c oxidase subunit IV</fullName>
    </submittedName>
</protein>
<keyword evidence="1" id="KW-0472">Membrane</keyword>
<keyword evidence="1" id="KW-0812">Transmembrane</keyword>
<accession>A0ABX2N3H6</accession>
<comment type="caution">
    <text evidence="2">The sequence shown here is derived from an EMBL/GenBank/DDBJ whole genome shotgun (WGS) entry which is preliminary data.</text>
</comment>
<sequence>MTSDNNFDAAEESYARFLSLLKVGTVATIIVTILVVVLIS</sequence>
<feature type="transmembrane region" description="Helical" evidence="1">
    <location>
        <begin position="20"/>
        <end position="39"/>
    </location>
</feature>
<proteinExistence type="predicted"/>
<reference evidence="2 3" key="1">
    <citation type="submission" date="2020-06" db="EMBL/GenBank/DDBJ databases">
        <authorList>
            <person name="Kim S.-J."/>
            <person name="Park S.-J."/>
        </authorList>
    </citation>
    <scope>NUCLEOTIDE SEQUENCE [LARGE SCALE GENOMIC DNA]</scope>
    <source>
        <strain evidence="2 3">SW-151</strain>
    </source>
</reference>
<evidence type="ECO:0000256" key="1">
    <source>
        <dbReference type="SAM" id="Phobius"/>
    </source>
</evidence>
<keyword evidence="3" id="KW-1185">Reference proteome</keyword>
<evidence type="ECO:0000313" key="2">
    <source>
        <dbReference type="EMBL" id="NVD28224.1"/>
    </source>
</evidence>
<keyword evidence="1" id="KW-1133">Transmembrane helix</keyword>
<dbReference type="EMBL" id="JABWMH010000003">
    <property type="protein sequence ID" value="NVD28224.1"/>
    <property type="molecule type" value="Genomic_DNA"/>
</dbReference>